<feature type="region of interest" description="Disordered" evidence="1">
    <location>
        <begin position="250"/>
        <end position="295"/>
    </location>
</feature>
<name>A0A0S4JFI5_BODSA</name>
<dbReference type="AlphaFoldDB" id="A0A0S4JFI5"/>
<keyword evidence="3" id="KW-1185">Reference proteome</keyword>
<organism evidence="2 3">
    <name type="scientific">Bodo saltans</name>
    <name type="common">Flagellated protozoan</name>
    <dbReference type="NCBI Taxonomy" id="75058"/>
    <lineage>
        <taxon>Eukaryota</taxon>
        <taxon>Discoba</taxon>
        <taxon>Euglenozoa</taxon>
        <taxon>Kinetoplastea</taxon>
        <taxon>Metakinetoplastina</taxon>
        <taxon>Eubodonida</taxon>
        <taxon>Bodonidae</taxon>
        <taxon>Bodo</taxon>
    </lineage>
</organism>
<sequence length="456" mass="49437">MTSTSQLEHAEMFSAVVRRLQREASHLSSQWLEPWLAIQAAKSEVVVRDDEEGDGAKNNKRVVASPSSSSSSAAKASSQPHHVDHDGDDDEANLSLTPQRAALAIIHHIATLKAAAMGAPQPTSSSRSTAADEDARRLFHQTVSSTKEFESRIKHLVPLPFTPISLLLLNALDDLEAREQAMRGLLELCDTTYIPELHKGKESAAMRQQVALYKKLKIELKRVFFTLSVEIIPWLREFVGWYDLPGRRGPTVAKPKVSPSSKGSNNNNNNNSANKTYSSLTSTDVEDDDGQQRGGFGRALSLVEIPIDEDALEEYERQRREELRQVGQQVRELRELQEYANTLVTEHGTKLEHSVEQADAALDNATSSRMQLTLAAKYKIAGAALTGALVGGLLGGPLGLIAGAKSATTIGLVALAGGATGSVVGSTVASTTASRSAAVDENYEIQREHQQHVHSQ</sequence>
<feature type="compositionally biased region" description="Low complexity" evidence="1">
    <location>
        <begin position="64"/>
        <end position="78"/>
    </location>
</feature>
<evidence type="ECO:0000313" key="2">
    <source>
        <dbReference type="EMBL" id="CUG89049.1"/>
    </source>
</evidence>
<reference evidence="3" key="1">
    <citation type="submission" date="2015-09" db="EMBL/GenBank/DDBJ databases">
        <authorList>
            <consortium name="Pathogen Informatics"/>
        </authorList>
    </citation>
    <scope>NUCLEOTIDE SEQUENCE [LARGE SCALE GENOMIC DNA]</scope>
    <source>
        <strain evidence="3">Lake Konstanz</strain>
    </source>
</reference>
<dbReference type="VEuPathDB" id="TriTrypDB:BSAL_19030"/>
<accession>A0A0S4JFI5</accession>
<evidence type="ECO:0000256" key="1">
    <source>
        <dbReference type="SAM" id="MobiDB-lite"/>
    </source>
</evidence>
<dbReference type="EMBL" id="CYKH01001702">
    <property type="protein sequence ID" value="CUG89049.1"/>
    <property type="molecule type" value="Genomic_DNA"/>
</dbReference>
<keyword evidence="2" id="KW-0812">Transmembrane</keyword>
<gene>
    <name evidence="2" type="ORF">BSAL_19030</name>
</gene>
<proteinExistence type="predicted"/>
<feature type="region of interest" description="Disordered" evidence="1">
    <location>
        <begin position="49"/>
        <end position="93"/>
    </location>
</feature>
<dbReference type="Proteomes" id="UP000051952">
    <property type="component" value="Unassembled WGS sequence"/>
</dbReference>
<dbReference type="Gene3D" id="1.20.5.110">
    <property type="match status" value="1"/>
</dbReference>
<evidence type="ECO:0000313" key="3">
    <source>
        <dbReference type="Proteomes" id="UP000051952"/>
    </source>
</evidence>
<keyword evidence="2" id="KW-0472">Membrane</keyword>
<feature type="compositionally biased region" description="Low complexity" evidence="1">
    <location>
        <begin position="256"/>
        <end position="279"/>
    </location>
</feature>
<protein>
    <submittedName>
        <fullName evidence="2">Transmembrane protein, putative</fullName>
    </submittedName>
</protein>